<keyword evidence="3" id="KW-1185">Reference proteome</keyword>
<evidence type="ECO:0000313" key="3">
    <source>
        <dbReference type="Proteomes" id="UP000515806"/>
    </source>
</evidence>
<keyword evidence="1" id="KW-1133">Transmembrane helix</keyword>
<dbReference type="AlphaFoldDB" id="A0A7G9QLS5"/>
<gene>
    <name evidence="2" type="ORF">H9L23_09595</name>
</gene>
<keyword evidence="1" id="KW-0812">Transmembrane</keyword>
<evidence type="ECO:0000313" key="2">
    <source>
        <dbReference type="EMBL" id="QNN44300.1"/>
    </source>
</evidence>
<reference evidence="2 3" key="1">
    <citation type="submission" date="2020-08" db="EMBL/GenBank/DDBJ databases">
        <title>Genome sequence of Pedobacter roseus KACC 11594T.</title>
        <authorList>
            <person name="Hyun D.-W."/>
            <person name="Bae J.-W."/>
        </authorList>
    </citation>
    <scope>NUCLEOTIDE SEQUENCE [LARGE SCALE GENOMIC DNA]</scope>
    <source>
        <strain evidence="2 3">KACC 11594</strain>
    </source>
</reference>
<proteinExistence type="predicted"/>
<protein>
    <submittedName>
        <fullName evidence="2">Uncharacterized protein</fullName>
    </submittedName>
</protein>
<feature type="transmembrane region" description="Helical" evidence="1">
    <location>
        <begin position="76"/>
        <end position="96"/>
    </location>
</feature>
<feature type="transmembrane region" description="Helical" evidence="1">
    <location>
        <begin position="45"/>
        <end position="64"/>
    </location>
</feature>
<organism evidence="2 3">
    <name type="scientific">Pedobacter roseus</name>
    <dbReference type="NCBI Taxonomy" id="336820"/>
    <lineage>
        <taxon>Bacteria</taxon>
        <taxon>Pseudomonadati</taxon>
        <taxon>Bacteroidota</taxon>
        <taxon>Sphingobacteriia</taxon>
        <taxon>Sphingobacteriales</taxon>
        <taxon>Sphingobacteriaceae</taxon>
        <taxon>Pedobacter</taxon>
    </lineage>
</organism>
<dbReference type="Proteomes" id="UP000515806">
    <property type="component" value="Chromosome"/>
</dbReference>
<keyword evidence="1" id="KW-0472">Membrane</keyword>
<name>A0A7G9QLS5_9SPHI</name>
<dbReference type="RefSeq" id="WP_187594745.1">
    <property type="nucleotide sequence ID" value="NZ_CP060723.1"/>
</dbReference>
<dbReference type="EMBL" id="CP060723">
    <property type="protein sequence ID" value="QNN44300.1"/>
    <property type="molecule type" value="Genomic_DNA"/>
</dbReference>
<dbReference type="KEGG" id="proe:H9L23_09595"/>
<feature type="transmembrane region" description="Helical" evidence="1">
    <location>
        <begin position="116"/>
        <end position="143"/>
    </location>
</feature>
<evidence type="ECO:0000256" key="1">
    <source>
        <dbReference type="SAM" id="Phobius"/>
    </source>
</evidence>
<accession>A0A7G9QLS5</accession>
<sequence>MKIIFKTYNFLVLFATLLLVVSFFIPVSSLDINFHYTYYVMTNIQFIRFWVILLFILALFYRLLARYMAWEILSWLHILLSILLLLAYLYIQYSYIKSLAVIELTNEGSLAYFKRLNIQLATLGMGFLLVQLLPIINLIIGLLKRRRSALKNNVSTT</sequence>